<dbReference type="NCBIfam" id="NF033709">
    <property type="entry name" value="PorV_fam"/>
    <property type="match status" value="1"/>
</dbReference>
<dbReference type="EMBL" id="PQAP01000114">
    <property type="protein sequence ID" value="PWB71470.1"/>
    <property type="molecule type" value="Genomic_DNA"/>
</dbReference>
<dbReference type="Gene3D" id="2.40.160.60">
    <property type="entry name" value="Outer membrane protein transport protein (OMPP1/FadL/TodX)"/>
    <property type="match status" value="1"/>
</dbReference>
<accession>A0A855WZP6</accession>
<reference evidence="2 3" key="1">
    <citation type="journal article" date="2018" name="ISME J.">
        <title>A methanotrophic archaeon couples anaerobic oxidation of methane to Fe(III) reduction.</title>
        <authorList>
            <person name="Cai C."/>
            <person name="Leu A.O."/>
            <person name="Xie G.J."/>
            <person name="Guo J."/>
            <person name="Feng Y."/>
            <person name="Zhao J.X."/>
            <person name="Tyson G.W."/>
            <person name="Yuan Z."/>
            <person name="Hu S."/>
        </authorList>
    </citation>
    <scope>NUCLEOTIDE SEQUENCE [LARGE SCALE GENOMIC DNA]</scope>
    <source>
        <strain evidence="2">FeB_12</strain>
    </source>
</reference>
<proteinExistence type="predicted"/>
<organism evidence="2 3">
    <name type="scientific">candidate division GN15 bacterium</name>
    <dbReference type="NCBI Taxonomy" id="2072418"/>
    <lineage>
        <taxon>Bacteria</taxon>
        <taxon>candidate division GN15</taxon>
    </lineage>
</organism>
<sequence>MKYRLLLVVPALLLLGLSAVQAGNPARTGTAGASELLIPIGSRGAAMGGTVTADAYGVEAVYWNPAGLASLEGTEAMFGHLPYLADIGVSFGGVATAIEGFGTLAATAKVVSVGDIQETTVDQPDGTGRLFNPTLTVLGLTYAKQFTANVAFGATGMFLNEKIFEMNASGMAFDVGFIYDTRWHGVKFGLTLKNYGANMKFSGKGGEVRESNHGLTPEGKAFDLPSYIALGVAYNFFNQNKSSVTLNGNFRSNNFSEDLWQGGAEYAYDGKYFLRGGYNYSKQTDYLYGATLGAGLIVPIGNTKVTFEYAWNQTDVFDDNQFFTVKANF</sequence>
<feature type="chain" id="PRO_5032437161" description="PorV/PorQ family protein" evidence="1">
    <location>
        <begin position="23"/>
        <end position="329"/>
    </location>
</feature>
<evidence type="ECO:0000313" key="2">
    <source>
        <dbReference type="EMBL" id="PWB71470.1"/>
    </source>
</evidence>
<dbReference type="Proteomes" id="UP000250918">
    <property type="component" value="Unassembled WGS sequence"/>
</dbReference>
<protein>
    <recommendedName>
        <fullName evidence="4">PorV/PorQ family protein</fullName>
    </recommendedName>
</protein>
<evidence type="ECO:0000313" key="3">
    <source>
        <dbReference type="Proteomes" id="UP000250918"/>
    </source>
</evidence>
<dbReference type="SUPFAM" id="SSF56935">
    <property type="entry name" value="Porins"/>
    <property type="match status" value="1"/>
</dbReference>
<name>A0A855WZP6_9BACT</name>
<comment type="caution">
    <text evidence="2">The sequence shown here is derived from an EMBL/GenBank/DDBJ whole genome shotgun (WGS) entry which is preliminary data.</text>
</comment>
<feature type="signal peptide" evidence="1">
    <location>
        <begin position="1"/>
        <end position="22"/>
    </location>
</feature>
<gene>
    <name evidence="2" type="ORF">C3F09_07830</name>
</gene>
<dbReference type="AlphaFoldDB" id="A0A855WZP6"/>
<keyword evidence="1" id="KW-0732">Signal</keyword>
<evidence type="ECO:0000256" key="1">
    <source>
        <dbReference type="SAM" id="SignalP"/>
    </source>
</evidence>
<evidence type="ECO:0008006" key="4">
    <source>
        <dbReference type="Google" id="ProtNLM"/>
    </source>
</evidence>